<evidence type="ECO:0000259" key="7">
    <source>
        <dbReference type="Pfam" id="PF00441"/>
    </source>
</evidence>
<evidence type="ECO:0000256" key="1">
    <source>
        <dbReference type="ARBA" id="ARBA00001974"/>
    </source>
</evidence>
<organism evidence="10 11">
    <name type="scientific">Ponticaulis profundi</name>
    <dbReference type="NCBI Taxonomy" id="2665222"/>
    <lineage>
        <taxon>Bacteria</taxon>
        <taxon>Pseudomonadati</taxon>
        <taxon>Pseudomonadota</taxon>
        <taxon>Alphaproteobacteria</taxon>
        <taxon>Hyphomonadales</taxon>
        <taxon>Hyphomonadaceae</taxon>
        <taxon>Ponticaulis</taxon>
    </lineage>
</organism>
<sequence length="385" mass="41597">MDFNFTEEQNMIRDSLSRLIREQYDFETRRSVVNSESGWRPEMWAQFAELGLLAAPFSEEDGGLGGNAVDAMVVMEEFGRGLVVEPFVPSVVCGGGFLKHGGSAAQKEEFLSGIISGEMTFAFAYAEPQGRFNLADLTTTAKAKGSSYVLNGHKAVVVGAPWATHLVVTARTSGDQRDGSGVSVFIVPKDAAGVTTRDYPTVDGFRASEVYFENVEVSGDNMIGSEGDALPLVEKVVDEAIAATCSEACGAMEALHKTTVEYSKNRKQFGVPIGSFQVLQHAMVDMFVEHQQSLSMTLMVTLRLGEDEITRKKAASAAKVQIGNSGRFVGQNAVQIHGGMGVTDELDVSHYFKRLTIIDNQFGNVDHHLARYTALSEDGVAVAAE</sequence>
<evidence type="ECO:0000256" key="4">
    <source>
        <dbReference type="ARBA" id="ARBA00022827"/>
    </source>
</evidence>
<dbReference type="SUPFAM" id="SSF56645">
    <property type="entry name" value="Acyl-CoA dehydrogenase NM domain-like"/>
    <property type="match status" value="1"/>
</dbReference>
<gene>
    <name evidence="10" type="ORF">ACFQDM_01995</name>
</gene>
<feature type="domain" description="Acyl-CoA dehydrogenase/oxidase N-terminal" evidence="9">
    <location>
        <begin position="6"/>
        <end position="118"/>
    </location>
</feature>
<dbReference type="InterPro" id="IPR009100">
    <property type="entry name" value="AcylCoA_DH/oxidase_NM_dom_sf"/>
</dbReference>
<accession>A0ABW1S5P5</accession>
<evidence type="ECO:0000259" key="9">
    <source>
        <dbReference type="Pfam" id="PF02771"/>
    </source>
</evidence>
<dbReference type="InterPro" id="IPR046373">
    <property type="entry name" value="Acyl-CoA_Oxase/DH_mid-dom_sf"/>
</dbReference>
<dbReference type="Pfam" id="PF02771">
    <property type="entry name" value="Acyl-CoA_dh_N"/>
    <property type="match status" value="1"/>
</dbReference>
<comment type="caution">
    <text evidence="10">The sequence shown here is derived from an EMBL/GenBank/DDBJ whole genome shotgun (WGS) entry which is preliminary data.</text>
</comment>
<dbReference type="Gene3D" id="1.10.540.10">
    <property type="entry name" value="Acyl-CoA dehydrogenase/oxidase, N-terminal domain"/>
    <property type="match status" value="1"/>
</dbReference>
<keyword evidence="5 6" id="KW-0560">Oxidoreductase</keyword>
<evidence type="ECO:0000259" key="8">
    <source>
        <dbReference type="Pfam" id="PF02770"/>
    </source>
</evidence>
<keyword evidence="3 6" id="KW-0285">Flavoprotein</keyword>
<dbReference type="RefSeq" id="WP_377374750.1">
    <property type="nucleotide sequence ID" value="NZ_JBHSSW010000003.1"/>
</dbReference>
<evidence type="ECO:0000256" key="6">
    <source>
        <dbReference type="RuleBase" id="RU362125"/>
    </source>
</evidence>
<dbReference type="Gene3D" id="1.20.140.10">
    <property type="entry name" value="Butyryl-CoA Dehydrogenase, subunit A, domain 3"/>
    <property type="match status" value="1"/>
</dbReference>
<dbReference type="InterPro" id="IPR013786">
    <property type="entry name" value="AcylCoA_DH/ox_N"/>
</dbReference>
<dbReference type="InterPro" id="IPR009075">
    <property type="entry name" value="AcylCo_DH/oxidase_C"/>
</dbReference>
<dbReference type="InterPro" id="IPR036250">
    <property type="entry name" value="AcylCo_DH-like_C"/>
</dbReference>
<dbReference type="InterPro" id="IPR006091">
    <property type="entry name" value="Acyl-CoA_Oxase/DH_mid-dom"/>
</dbReference>
<dbReference type="Gene3D" id="2.40.110.10">
    <property type="entry name" value="Butyryl-CoA Dehydrogenase, subunit A, domain 2"/>
    <property type="match status" value="1"/>
</dbReference>
<dbReference type="Pfam" id="PF00441">
    <property type="entry name" value="Acyl-CoA_dh_1"/>
    <property type="match status" value="1"/>
</dbReference>
<evidence type="ECO:0000256" key="2">
    <source>
        <dbReference type="ARBA" id="ARBA00009347"/>
    </source>
</evidence>
<evidence type="ECO:0000256" key="5">
    <source>
        <dbReference type="ARBA" id="ARBA00023002"/>
    </source>
</evidence>
<dbReference type="CDD" id="cd00567">
    <property type="entry name" value="ACAD"/>
    <property type="match status" value="1"/>
</dbReference>
<dbReference type="InterPro" id="IPR037069">
    <property type="entry name" value="AcylCoA_DH/ox_N_sf"/>
</dbReference>
<dbReference type="EMBL" id="JBHSSW010000003">
    <property type="protein sequence ID" value="MFC6196829.1"/>
    <property type="molecule type" value="Genomic_DNA"/>
</dbReference>
<evidence type="ECO:0000313" key="11">
    <source>
        <dbReference type="Proteomes" id="UP001596303"/>
    </source>
</evidence>
<dbReference type="Proteomes" id="UP001596303">
    <property type="component" value="Unassembled WGS sequence"/>
</dbReference>
<proteinExistence type="inferred from homology"/>
<protein>
    <submittedName>
        <fullName evidence="10">Acyl-CoA dehydrogenase family protein</fullName>
    </submittedName>
</protein>
<evidence type="ECO:0000313" key="10">
    <source>
        <dbReference type="EMBL" id="MFC6196829.1"/>
    </source>
</evidence>
<comment type="cofactor">
    <cofactor evidence="1 6">
        <name>FAD</name>
        <dbReference type="ChEBI" id="CHEBI:57692"/>
    </cofactor>
</comment>
<dbReference type="SUPFAM" id="SSF47203">
    <property type="entry name" value="Acyl-CoA dehydrogenase C-terminal domain-like"/>
    <property type="match status" value="1"/>
</dbReference>
<feature type="domain" description="Acyl-CoA oxidase/dehydrogenase middle" evidence="8">
    <location>
        <begin position="122"/>
        <end position="215"/>
    </location>
</feature>
<keyword evidence="11" id="KW-1185">Reference proteome</keyword>
<dbReference type="PANTHER" id="PTHR43884">
    <property type="entry name" value="ACYL-COA DEHYDROGENASE"/>
    <property type="match status" value="1"/>
</dbReference>
<dbReference type="PANTHER" id="PTHR43884:SF20">
    <property type="entry name" value="ACYL-COA DEHYDROGENASE FADE28"/>
    <property type="match status" value="1"/>
</dbReference>
<comment type="similarity">
    <text evidence="2 6">Belongs to the acyl-CoA dehydrogenase family.</text>
</comment>
<evidence type="ECO:0000256" key="3">
    <source>
        <dbReference type="ARBA" id="ARBA00022630"/>
    </source>
</evidence>
<reference evidence="11" key="1">
    <citation type="journal article" date="2019" name="Int. J. Syst. Evol. Microbiol.">
        <title>The Global Catalogue of Microorganisms (GCM) 10K type strain sequencing project: providing services to taxonomists for standard genome sequencing and annotation.</title>
        <authorList>
            <consortium name="The Broad Institute Genomics Platform"/>
            <consortium name="The Broad Institute Genome Sequencing Center for Infectious Disease"/>
            <person name="Wu L."/>
            <person name="Ma J."/>
        </authorList>
    </citation>
    <scope>NUCLEOTIDE SEQUENCE [LARGE SCALE GENOMIC DNA]</scope>
    <source>
        <strain evidence="11">CGMCC-1.15741</strain>
    </source>
</reference>
<name>A0ABW1S5P5_9PROT</name>
<dbReference type="Pfam" id="PF02770">
    <property type="entry name" value="Acyl-CoA_dh_M"/>
    <property type="match status" value="1"/>
</dbReference>
<feature type="domain" description="Acyl-CoA dehydrogenase/oxidase C-terminal" evidence="7">
    <location>
        <begin position="242"/>
        <end position="355"/>
    </location>
</feature>
<keyword evidence="4 6" id="KW-0274">FAD</keyword>